<comment type="subcellular location">
    <subcellularLocation>
        <location evidence="1">Cell membrane</location>
        <topology evidence="1">Multi-pass membrane protein</topology>
    </subcellularLocation>
</comment>
<feature type="transmembrane region" description="Helical" evidence="6">
    <location>
        <begin position="325"/>
        <end position="343"/>
    </location>
</feature>
<feature type="transmembrane region" description="Helical" evidence="6">
    <location>
        <begin position="83"/>
        <end position="104"/>
    </location>
</feature>
<protein>
    <submittedName>
        <fullName evidence="7">Uncharacterized protein</fullName>
    </submittedName>
</protein>
<feature type="transmembrane region" description="Helical" evidence="6">
    <location>
        <begin position="410"/>
        <end position="428"/>
    </location>
</feature>
<accession>A0A3Q8D036</accession>
<keyword evidence="2" id="KW-1003">Cell membrane</keyword>
<feature type="transmembrane region" description="Helical" evidence="6">
    <location>
        <begin position="41"/>
        <end position="62"/>
    </location>
</feature>
<feature type="transmembrane region" description="Helical" evidence="6">
    <location>
        <begin position="244"/>
        <end position="265"/>
    </location>
</feature>
<evidence type="ECO:0000313" key="7">
    <source>
        <dbReference type="EMBL" id="AUJ32987.1"/>
    </source>
</evidence>
<dbReference type="EMBL" id="CP018180">
    <property type="protein sequence ID" value="AUJ32987.1"/>
    <property type="molecule type" value="Genomic_DNA"/>
</dbReference>
<gene>
    <name evidence="7" type="ORF">BSQ50_10810</name>
</gene>
<evidence type="ECO:0000256" key="1">
    <source>
        <dbReference type="ARBA" id="ARBA00004651"/>
    </source>
</evidence>
<keyword evidence="5 6" id="KW-0472">Membrane</keyword>
<feature type="transmembrane region" description="Helical" evidence="6">
    <location>
        <begin position="434"/>
        <end position="456"/>
    </location>
</feature>
<feature type="transmembrane region" description="Helical" evidence="6">
    <location>
        <begin position="206"/>
        <end position="232"/>
    </location>
</feature>
<dbReference type="PANTHER" id="PTHR30250:SF11">
    <property type="entry name" value="O-ANTIGEN TRANSPORTER-RELATED"/>
    <property type="match status" value="1"/>
</dbReference>
<reference evidence="7 8" key="1">
    <citation type="submission" date="2016-11" db="EMBL/GenBank/DDBJ databases">
        <title>Interaction between Lactobacillus species and yeast in water kefir.</title>
        <authorList>
            <person name="Behr J."/>
            <person name="Xu D."/>
            <person name="Vogel R.F."/>
        </authorList>
    </citation>
    <scope>NUCLEOTIDE SEQUENCE [LARGE SCALE GENOMIC DNA]</scope>
    <source>
        <strain evidence="7 8">TMW 1.1827</strain>
    </source>
</reference>
<dbReference type="Proteomes" id="UP000324497">
    <property type="component" value="Chromosome"/>
</dbReference>
<name>A0A3Q8D036_9LACO</name>
<evidence type="ECO:0000256" key="4">
    <source>
        <dbReference type="ARBA" id="ARBA00022989"/>
    </source>
</evidence>
<proteinExistence type="predicted"/>
<dbReference type="PANTHER" id="PTHR30250">
    <property type="entry name" value="PST FAMILY PREDICTED COLANIC ACID TRANSPORTER"/>
    <property type="match status" value="1"/>
</dbReference>
<evidence type="ECO:0000256" key="3">
    <source>
        <dbReference type="ARBA" id="ARBA00022692"/>
    </source>
</evidence>
<evidence type="ECO:0000313" key="8">
    <source>
        <dbReference type="Proteomes" id="UP000324497"/>
    </source>
</evidence>
<organism evidence="7 8">
    <name type="scientific">Liquorilactobacillus nagelii</name>
    <dbReference type="NCBI Taxonomy" id="82688"/>
    <lineage>
        <taxon>Bacteria</taxon>
        <taxon>Bacillati</taxon>
        <taxon>Bacillota</taxon>
        <taxon>Bacilli</taxon>
        <taxon>Lactobacillales</taxon>
        <taxon>Lactobacillaceae</taxon>
        <taxon>Liquorilactobacillus</taxon>
    </lineage>
</organism>
<dbReference type="AlphaFoldDB" id="A0A3Q8D036"/>
<dbReference type="GeneID" id="78522856"/>
<evidence type="ECO:0000256" key="5">
    <source>
        <dbReference type="ARBA" id="ARBA00023136"/>
    </source>
</evidence>
<feature type="transmembrane region" description="Helical" evidence="6">
    <location>
        <begin position="7"/>
        <end position="29"/>
    </location>
</feature>
<keyword evidence="3 6" id="KW-0812">Transmembrane</keyword>
<evidence type="ECO:0000256" key="6">
    <source>
        <dbReference type="SAM" id="Phobius"/>
    </source>
</evidence>
<keyword evidence="8" id="KW-1185">Reference proteome</keyword>
<keyword evidence="4 6" id="KW-1133">Transmembrane helix</keyword>
<feature type="transmembrane region" description="Helical" evidence="6">
    <location>
        <begin position="163"/>
        <end position="185"/>
    </location>
</feature>
<evidence type="ECO:0000256" key="2">
    <source>
        <dbReference type="ARBA" id="ARBA00022475"/>
    </source>
</evidence>
<dbReference type="RefSeq" id="WP_057885036.1">
    <property type="nucleotide sequence ID" value="NZ_CP018180.1"/>
</dbReference>
<dbReference type="InterPro" id="IPR002797">
    <property type="entry name" value="Polysacc_synth"/>
</dbReference>
<dbReference type="KEGG" id="lng:BSQ50_10810"/>
<dbReference type="InterPro" id="IPR050833">
    <property type="entry name" value="Poly_Biosynth_Transport"/>
</dbReference>
<feature type="transmembrane region" description="Helical" evidence="6">
    <location>
        <begin position="110"/>
        <end position="132"/>
    </location>
</feature>
<dbReference type="GO" id="GO:0005886">
    <property type="term" value="C:plasma membrane"/>
    <property type="evidence" value="ECO:0007669"/>
    <property type="project" value="UniProtKB-SubCell"/>
</dbReference>
<sequence>MKVVRNYLYNAGYQLLLVLLPLVTATYISRVLTNTGVGINSYTNSIISYFILFGSLGINLYGNREIAYLRNKPQKMSQAFWEIVILRVLAVILAYIVFFIYIPFSRHPTLMIFQSINLLAVILDISWLYMGIEDFKKTVTRNTLVKIISLIAIFMFVKNKSDLGLYIIILGLGSLLGNLTLWPFLRGVIKRVKWNQLHPFQHLRPSLVLFFPQAAITVYAVLNKTMLGLIAGTVNSGYYNNADTIIKTVLALATATGTVMLPHVANAFAKGEKAKVNQMLYDSFDFISFLTVAMMFGLAGLSLHLGPYFYGRGFQPVGLAMLLESPVILLIGWSNAIGTQFLLPTNHNKEFTTSVVLGASVNIVINFPMIYFGGLNGAILATVISETCVTGYQLWVVRKTINFHLLFLNLPKYLIAGVLMFIPVFWINNSVHTSILSIGAEVLLGIIVYAVMILLLRPTILEKAKKVLAEKRAGR</sequence>
<feature type="transmembrane region" description="Helical" evidence="6">
    <location>
        <begin position="286"/>
        <end position="305"/>
    </location>
</feature>
<dbReference type="Pfam" id="PF01943">
    <property type="entry name" value="Polysacc_synt"/>
    <property type="match status" value="1"/>
</dbReference>